<dbReference type="STRING" id="355243.SAMN03080615_01138"/>
<dbReference type="HAMAP" id="MF_01151">
    <property type="entry name" value="GrpE"/>
    <property type="match status" value="1"/>
</dbReference>
<dbReference type="GO" id="GO:0005829">
    <property type="term" value="C:cytosol"/>
    <property type="evidence" value="ECO:0007669"/>
    <property type="project" value="TreeGrafter"/>
</dbReference>
<proteinExistence type="inferred from homology"/>
<sequence length="201" mass="22011">MAGEDKSQVEEQQPEAVTEAVEETVGADATVDQVAENVAADDVDVDALQQDLAQARDQVAALKDQELRTRAEMQNIRRRAEMDVEKAHKFALEKFANELLPVVDSLERAIEASSSDDEAVVALREGVEMTLNMFVTGLGKFKVEQHNPEGEPFNPELHQAMSMVPNPDVAANHVMAVMQKGYSLNGRLIRPAMVIVSKGAE</sequence>
<evidence type="ECO:0000256" key="11">
    <source>
        <dbReference type="RuleBase" id="RU000639"/>
    </source>
</evidence>
<evidence type="ECO:0000313" key="16">
    <source>
        <dbReference type="Proteomes" id="UP000198749"/>
    </source>
</evidence>
<accession>A0A1H9EY84</accession>
<evidence type="ECO:0000256" key="9">
    <source>
        <dbReference type="ARBA" id="ARBA00076414"/>
    </source>
</evidence>
<dbReference type="GO" id="GO:0000774">
    <property type="term" value="F:adenyl-nucleotide exchange factor activity"/>
    <property type="evidence" value="ECO:0007669"/>
    <property type="project" value="InterPro"/>
</dbReference>
<keyword evidence="4 10" id="KW-0963">Cytoplasm</keyword>
<dbReference type="InterPro" id="IPR009012">
    <property type="entry name" value="GrpE_head"/>
</dbReference>
<dbReference type="PROSITE" id="PS01071">
    <property type="entry name" value="GRPE"/>
    <property type="match status" value="1"/>
</dbReference>
<evidence type="ECO:0000256" key="6">
    <source>
        <dbReference type="ARBA" id="ARBA00023186"/>
    </source>
</evidence>
<name>A0A1H9EY84_9GAMM</name>
<dbReference type="Gene3D" id="3.90.20.20">
    <property type="match status" value="1"/>
</dbReference>
<evidence type="ECO:0000256" key="3">
    <source>
        <dbReference type="ARBA" id="ARBA00011738"/>
    </source>
</evidence>
<organism evidence="15 16">
    <name type="scientific">Amphritea atlantica</name>
    <dbReference type="NCBI Taxonomy" id="355243"/>
    <lineage>
        <taxon>Bacteria</taxon>
        <taxon>Pseudomonadati</taxon>
        <taxon>Pseudomonadota</taxon>
        <taxon>Gammaproteobacteria</taxon>
        <taxon>Oceanospirillales</taxon>
        <taxon>Oceanospirillaceae</taxon>
        <taxon>Amphritea</taxon>
    </lineage>
</organism>
<gene>
    <name evidence="10" type="primary">grpE</name>
    <name evidence="15" type="ORF">SAMN03080615_01138</name>
</gene>
<dbReference type="InterPro" id="IPR000740">
    <property type="entry name" value="GrpE"/>
</dbReference>
<dbReference type="GO" id="GO:0006457">
    <property type="term" value="P:protein folding"/>
    <property type="evidence" value="ECO:0007669"/>
    <property type="project" value="InterPro"/>
</dbReference>
<dbReference type="PANTHER" id="PTHR21237:SF23">
    <property type="entry name" value="GRPE PROTEIN HOMOLOG, MITOCHONDRIAL"/>
    <property type="match status" value="1"/>
</dbReference>
<feature type="region of interest" description="Disordered" evidence="14">
    <location>
        <begin position="1"/>
        <end position="25"/>
    </location>
</feature>
<comment type="function">
    <text evidence="7 10 11">Participates actively in the response to hyperosmotic and heat shock by preventing the aggregation of stress-denatured proteins, in association with DnaK and GrpE. It is the nucleotide exchange factor for DnaK and may function as a thermosensor. Unfolded proteins bind initially to DnaJ; upon interaction with the DnaJ-bound protein, DnaK hydrolyzes its bound ATP, resulting in the formation of a stable complex. GrpE releases ADP from DnaK; ATP binding to DnaK triggers the release of the substrate protein, thus completing the reaction cycle. Several rounds of ATP-dependent interactions between DnaJ, DnaK and GrpE are required for fully efficient folding.</text>
</comment>
<feature type="compositionally biased region" description="Low complexity" evidence="14">
    <location>
        <begin position="10"/>
        <end position="25"/>
    </location>
</feature>
<dbReference type="PANTHER" id="PTHR21237">
    <property type="entry name" value="GRPE PROTEIN"/>
    <property type="match status" value="1"/>
</dbReference>
<protein>
    <recommendedName>
        <fullName evidence="8 10">Protein GrpE</fullName>
    </recommendedName>
    <alternativeName>
        <fullName evidence="9 10">HSP-70 cofactor</fullName>
    </alternativeName>
</protein>
<dbReference type="NCBIfam" id="NF010737">
    <property type="entry name" value="PRK14139.1"/>
    <property type="match status" value="1"/>
</dbReference>
<evidence type="ECO:0000256" key="8">
    <source>
        <dbReference type="ARBA" id="ARBA00072274"/>
    </source>
</evidence>
<evidence type="ECO:0000256" key="5">
    <source>
        <dbReference type="ARBA" id="ARBA00023016"/>
    </source>
</evidence>
<evidence type="ECO:0000256" key="2">
    <source>
        <dbReference type="ARBA" id="ARBA00009054"/>
    </source>
</evidence>
<feature type="coiled-coil region" evidence="13">
    <location>
        <begin position="45"/>
        <end position="79"/>
    </location>
</feature>
<dbReference type="SUPFAM" id="SSF51064">
    <property type="entry name" value="Head domain of nucleotide exchange factor GrpE"/>
    <property type="match status" value="1"/>
</dbReference>
<reference evidence="16" key="1">
    <citation type="submission" date="2016-10" db="EMBL/GenBank/DDBJ databases">
        <authorList>
            <person name="Varghese N."/>
            <person name="Submissions S."/>
        </authorList>
    </citation>
    <scope>NUCLEOTIDE SEQUENCE [LARGE SCALE GENOMIC DNA]</scope>
    <source>
        <strain evidence="16">DSM 18887</strain>
    </source>
</reference>
<keyword evidence="6 10" id="KW-0143">Chaperone</keyword>
<comment type="subcellular location">
    <subcellularLocation>
        <location evidence="1 10">Cytoplasm</location>
    </subcellularLocation>
</comment>
<keyword evidence="13" id="KW-0175">Coiled coil</keyword>
<keyword evidence="5 10" id="KW-0346">Stress response</keyword>
<keyword evidence="16" id="KW-1185">Reference proteome</keyword>
<dbReference type="SUPFAM" id="SSF58014">
    <property type="entry name" value="Coiled-coil domain of nucleotide exchange factor GrpE"/>
    <property type="match status" value="1"/>
</dbReference>
<dbReference type="FunFam" id="2.30.22.10:FF:000001">
    <property type="entry name" value="Protein GrpE"/>
    <property type="match status" value="1"/>
</dbReference>
<dbReference type="CDD" id="cd00446">
    <property type="entry name" value="GrpE"/>
    <property type="match status" value="1"/>
</dbReference>
<dbReference type="Pfam" id="PF01025">
    <property type="entry name" value="GrpE"/>
    <property type="match status" value="1"/>
</dbReference>
<evidence type="ECO:0000256" key="12">
    <source>
        <dbReference type="RuleBase" id="RU004478"/>
    </source>
</evidence>
<dbReference type="EMBL" id="FOGB01000002">
    <property type="protein sequence ID" value="SEQ30611.1"/>
    <property type="molecule type" value="Genomic_DNA"/>
</dbReference>
<comment type="subunit">
    <text evidence="3 10">Homodimer.</text>
</comment>
<dbReference type="Gene3D" id="2.30.22.10">
    <property type="entry name" value="Head domain of nucleotide exchange factor GrpE"/>
    <property type="match status" value="1"/>
</dbReference>
<evidence type="ECO:0000256" key="13">
    <source>
        <dbReference type="SAM" id="Coils"/>
    </source>
</evidence>
<dbReference type="GO" id="GO:0042803">
    <property type="term" value="F:protein homodimerization activity"/>
    <property type="evidence" value="ECO:0007669"/>
    <property type="project" value="InterPro"/>
</dbReference>
<dbReference type="GO" id="GO:0051082">
    <property type="term" value="F:unfolded protein binding"/>
    <property type="evidence" value="ECO:0007669"/>
    <property type="project" value="TreeGrafter"/>
</dbReference>
<dbReference type="NCBIfam" id="NF010738">
    <property type="entry name" value="PRK14140.1"/>
    <property type="match status" value="1"/>
</dbReference>
<evidence type="ECO:0000256" key="4">
    <source>
        <dbReference type="ARBA" id="ARBA00022490"/>
    </source>
</evidence>
<dbReference type="NCBIfam" id="NF010748">
    <property type="entry name" value="PRK14150.1"/>
    <property type="match status" value="1"/>
</dbReference>
<dbReference type="GO" id="GO:0051087">
    <property type="term" value="F:protein-folding chaperone binding"/>
    <property type="evidence" value="ECO:0007669"/>
    <property type="project" value="InterPro"/>
</dbReference>
<dbReference type="OrthoDB" id="9789811at2"/>
<dbReference type="PRINTS" id="PR00773">
    <property type="entry name" value="GRPEPROTEIN"/>
</dbReference>
<dbReference type="RefSeq" id="WP_139203137.1">
    <property type="nucleotide sequence ID" value="NZ_AP025284.1"/>
</dbReference>
<dbReference type="AlphaFoldDB" id="A0A1H9EY84"/>
<dbReference type="Proteomes" id="UP000198749">
    <property type="component" value="Unassembled WGS sequence"/>
</dbReference>
<evidence type="ECO:0000256" key="14">
    <source>
        <dbReference type="SAM" id="MobiDB-lite"/>
    </source>
</evidence>
<evidence type="ECO:0000256" key="7">
    <source>
        <dbReference type="ARBA" id="ARBA00053401"/>
    </source>
</evidence>
<evidence type="ECO:0000256" key="1">
    <source>
        <dbReference type="ARBA" id="ARBA00004496"/>
    </source>
</evidence>
<evidence type="ECO:0000256" key="10">
    <source>
        <dbReference type="HAMAP-Rule" id="MF_01151"/>
    </source>
</evidence>
<dbReference type="InterPro" id="IPR013805">
    <property type="entry name" value="GrpE_CC"/>
</dbReference>
<evidence type="ECO:0000313" key="15">
    <source>
        <dbReference type="EMBL" id="SEQ30611.1"/>
    </source>
</evidence>
<comment type="similarity">
    <text evidence="2 10 12">Belongs to the GrpE family.</text>
</comment>